<organism evidence="2 3">
    <name type="scientific">Euphydryas editha</name>
    <name type="common">Edith's checkerspot</name>
    <dbReference type="NCBI Taxonomy" id="104508"/>
    <lineage>
        <taxon>Eukaryota</taxon>
        <taxon>Metazoa</taxon>
        <taxon>Ecdysozoa</taxon>
        <taxon>Arthropoda</taxon>
        <taxon>Hexapoda</taxon>
        <taxon>Insecta</taxon>
        <taxon>Pterygota</taxon>
        <taxon>Neoptera</taxon>
        <taxon>Endopterygota</taxon>
        <taxon>Lepidoptera</taxon>
        <taxon>Glossata</taxon>
        <taxon>Ditrysia</taxon>
        <taxon>Papilionoidea</taxon>
        <taxon>Nymphalidae</taxon>
        <taxon>Nymphalinae</taxon>
        <taxon>Euphydryas</taxon>
    </lineage>
</organism>
<accession>A0AAU9V1U1</accession>
<evidence type="ECO:0000313" key="3">
    <source>
        <dbReference type="Proteomes" id="UP001153954"/>
    </source>
</evidence>
<feature type="signal peptide" evidence="1">
    <location>
        <begin position="1"/>
        <end position="44"/>
    </location>
</feature>
<dbReference type="Proteomes" id="UP001153954">
    <property type="component" value="Unassembled WGS sequence"/>
</dbReference>
<reference evidence="2" key="1">
    <citation type="submission" date="2022-03" db="EMBL/GenBank/DDBJ databases">
        <authorList>
            <person name="Tunstrom K."/>
        </authorList>
    </citation>
    <scope>NUCLEOTIDE SEQUENCE</scope>
</reference>
<evidence type="ECO:0000256" key="1">
    <source>
        <dbReference type="SAM" id="SignalP"/>
    </source>
</evidence>
<feature type="chain" id="PRO_5043336662" evidence="1">
    <location>
        <begin position="45"/>
        <end position="117"/>
    </location>
</feature>
<keyword evidence="3" id="KW-1185">Reference proteome</keyword>
<protein>
    <submittedName>
        <fullName evidence="2">Uncharacterized protein</fullName>
    </submittedName>
</protein>
<dbReference type="EMBL" id="CAKOGL010000028">
    <property type="protein sequence ID" value="CAH2105266.1"/>
    <property type="molecule type" value="Genomic_DNA"/>
</dbReference>
<proteinExistence type="predicted"/>
<gene>
    <name evidence="2" type="ORF">EEDITHA_LOCUS19549</name>
</gene>
<evidence type="ECO:0000313" key="2">
    <source>
        <dbReference type="EMBL" id="CAH2105266.1"/>
    </source>
</evidence>
<sequence length="117" mass="12669">MFCVSQTVGWYVTGGIVSGMRAERSRRAALAALAALFALGPCSAELEITTPIPFDPSKRGGGKYGDGCSTWVDCGFADSICDNLQKTCRCNPEFPVTNFLDKCGKRKLTFLTSIFRV</sequence>
<comment type="caution">
    <text evidence="2">The sequence shown here is derived from an EMBL/GenBank/DDBJ whole genome shotgun (WGS) entry which is preliminary data.</text>
</comment>
<keyword evidence="1" id="KW-0732">Signal</keyword>
<dbReference type="AlphaFoldDB" id="A0AAU9V1U1"/>
<name>A0AAU9V1U1_EUPED</name>